<sequence length="281" mass="29862">MTEEQPTSTPVIVDPAAVERAGAAEDLPLWLRSIERVLAVQRPVVMAHIRGIRRSHPHATPEQLVRVLERRYLAAITTGGAAVGATAAVPAIGTGVALALAATETVGFLESTALFAQSVAELHGLPVSDPVRARALVMTMLLGRPGMELIRQFTGKTLHSVPARGTFWGEMITSTLPQFAVGPFADELKKRFIKKLLASQGTSLVGKVIPFGIGAAIGGVGNHIAGREVVKSARSAFGPAPLRLAPELEPRDRSARSGAAQLRARIPVVRRGGRERDHDED</sequence>
<dbReference type="EMBL" id="FNRY01000002">
    <property type="protein sequence ID" value="SEC53597.1"/>
    <property type="molecule type" value="Genomic_DNA"/>
</dbReference>
<keyword evidence="3" id="KW-1185">Reference proteome</keyword>
<proteinExistence type="predicted"/>
<dbReference type="OrthoDB" id="5244605at2"/>
<evidence type="ECO:0000313" key="2">
    <source>
        <dbReference type="EMBL" id="SEC53597.1"/>
    </source>
</evidence>
<evidence type="ECO:0000256" key="1">
    <source>
        <dbReference type="SAM" id="MobiDB-lite"/>
    </source>
</evidence>
<evidence type="ECO:0000313" key="3">
    <source>
        <dbReference type="Proteomes" id="UP000199183"/>
    </source>
</evidence>
<accession>A0A1H4TB78</accession>
<organism evidence="2 3">
    <name type="scientific">Paramicrobacterium humi</name>
    <dbReference type="NCBI Taxonomy" id="640635"/>
    <lineage>
        <taxon>Bacteria</taxon>
        <taxon>Bacillati</taxon>
        <taxon>Actinomycetota</taxon>
        <taxon>Actinomycetes</taxon>
        <taxon>Micrococcales</taxon>
        <taxon>Microbacteriaceae</taxon>
        <taxon>Paramicrobacterium</taxon>
    </lineage>
</organism>
<dbReference type="RefSeq" id="WP_091187635.1">
    <property type="nucleotide sequence ID" value="NZ_FNRY01000002.1"/>
</dbReference>
<protein>
    <recommendedName>
        <fullName evidence="4">EcsC protein family protein</fullName>
    </recommendedName>
</protein>
<reference evidence="2 3" key="1">
    <citation type="submission" date="2016-10" db="EMBL/GenBank/DDBJ databases">
        <authorList>
            <person name="de Groot N.N."/>
        </authorList>
    </citation>
    <scope>NUCLEOTIDE SEQUENCE [LARGE SCALE GENOMIC DNA]</scope>
    <source>
        <strain evidence="2 3">DSM 21799</strain>
    </source>
</reference>
<evidence type="ECO:0008006" key="4">
    <source>
        <dbReference type="Google" id="ProtNLM"/>
    </source>
</evidence>
<dbReference type="STRING" id="640635.SAMN04489806_3155"/>
<dbReference type="AlphaFoldDB" id="A0A1H4TB78"/>
<feature type="region of interest" description="Disordered" evidence="1">
    <location>
        <begin position="248"/>
        <end position="281"/>
    </location>
</feature>
<gene>
    <name evidence="2" type="ORF">SAMN04489806_3155</name>
</gene>
<name>A0A1H4TB78_9MICO</name>
<feature type="compositionally biased region" description="Basic and acidic residues" evidence="1">
    <location>
        <begin position="272"/>
        <end position="281"/>
    </location>
</feature>
<dbReference type="Proteomes" id="UP000199183">
    <property type="component" value="Unassembled WGS sequence"/>
</dbReference>